<dbReference type="InterPro" id="IPR051045">
    <property type="entry name" value="TonB-dependent_transducer"/>
</dbReference>
<comment type="subcellular location">
    <subcellularLocation>
        <location evidence="1">Cell inner membrane</location>
        <topology evidence="1">Single-pass membrane protein</topology>
        <orientation evidence="1">Periplasmic side</orientation>
    </subcellularLocation>
</comment>
<keyword evidence="3" id="KW-0813">Transport</keyword>
<evidence type="ECO:0000256" key="3">
    <source>
        <dbReference type="ARBA" id="ARBA00022448"/>
    </source>
</evidence>
<dbReference type="InterPro" id="IPR006260">
    <property type="entry name" value="TonB/TolA_C"/>
</dbReference>
<keyword evidence="9" id="KW-0472">Membrane</keyword>
<evidence type="ECO:0000256" key="8">
    <source>
        <dbReference type="ARBA" id="ARBA00022989"/>
    </source>
</evidence>
<sequence length="235" mass="24564">MLFAARTDRSVVTAVALVVVLHAASIAFMLGRRDAAAPVALNSQTIAAELLAPEPVAAPPAIQSTPTPAPPKSSPPVTREKPRVQPKPKSVPLPLAQAPSQHPVEAEPPAAPTTTAPAESSPAPAPAAAAAPAAGKPTMAMNAPKSVSHLDCRIVQPDYPMLSKRRGETGIAYVRFVVGVSGRIENIELQKTSGYSRLDDAALAAMRDSACKPYLENGEPVRAAYTQPFNFSLRD</sequence>
<keyword evidence="13" id="KW-1185">Reference proteome</keyword>
<proteinExistence type="inferred from homology"/>
<gene>
    <name evidence="12" type="ORF">ACFPTO_17010</name>
</gene>
<dbReference type="Gene3D" id="3.30.1150.10">
    <property type="match status" value="1"/>
</dbReference>
<evidence type="ECO:0000256" key="1">
    <source>
        <dbReference type="ARBA" id="ARBA00004383"/>
    </source>
</evidence>
<evidence type="ECO:0000313" key="12">
    <source>
        <dbReference type="EMBL" id="MFC5430487.1"/>
    </source>
</evidence>
<dbReference type="PANTHER" id="PTHR33446:SF2">
    <property type="entry name" value="PROTEIN TONB"/>
    <property type="match status" value="1"/>
</dbReference>
<evidence type="ECO:0000256" key="10">
    <source>
        <dbReference type="SAM" id="MobiDB-lite"/>
    </source>
</evidence>
<comment type="similarity">
    <text evidence="2">Belongs to the TonB family.</text>
</comment>
<organism evidence="12 13">
    <name type="scientific">Paraburkholderia denitrificans</name>
    <dbReference type="NCBI Taxonomy" id="694025"/>
    <lineage>
        <taxon>Bacteria</taxon>
        <taxon>Pseudomonadati</taxon>
        <taxon>Pseudomonadota</taxon>
        <taxon>Betaproteobacteria</taxon>
        <taxon>Burkholderiales</taxon>
        <taxon>Burkholderiaceae</taxon>
        <taxon>Paraburkholderia</taxon>
    </lineage>
</organism>
<comment type="caution">
    <text evidence="12">The sequence shown here is derived from an EMBL/GenBank/DDBJ whole genome shotgun (WGS) entry which is preliminary data.</text>
</comment>
<dbReference type="SUPFAM" id="SSF74653">
    <property type="entry name" value="TolA/TonB C-terminal domain"/>
    <property type="match status" value="1"/>
</dbReference>
<evidence type="ECO:0000256" key="2">
    <source>
        <dbReference type="ARBA" id="ARBA00006555"/>
    </source>
</evidence>
<dbReference type="EMBL" id="JBHSMP010000020">
    <property type="protein sequence ID" value="MFC5430487.1"/>
    <property type="molecule type" value="Genomic_DNA"/>
</dbReference>
<evidence type="ECO:0000313" key="13">
    <source>
        <dbReference type="Proteomes" id="UP001596103"/>
    </source>
</evidence>
<evidence type="ECO:0000256" key="7">
    <source>
        <dbReference type="ARBA" id="ARBA00022927"/>
    </source>
</evidence>
<keyword evidence="5" id="KW-0997">Cell inner membrane</keyword>
<dbReference type="PANTHER" id="PTHR33446">
    <property type="entry name" value="PROTEIN TONB-RELATED"/>
    <property type="match status" value="1"/>
</dbReference>
<dbReference type="InterPro" id="IPR037682">
    <property type="entry name" value="TonB_C"/>
</dbReference>
<evidence type="ECO:0000256" key="4">
    <source>
        <dbReference type="ARBA" id="ARBA00022475"/>
    </source>
</evidence>
<keyword evidence="4" id="KW-1003">Cell membrane</keyword>
<name>A0ABW0JBJ0_9BURK</name>
<feature type="region of interest" description="Disordered" evidence="10">
    <location>
        <begin position="58"/>
        <end position="132"/>
    </location>
</feature>
<evidence type="ECO:0000256" key="9">
    <source>
        <dbReference type="ARBA" id="ARBA00023136"/>
    </source>
</evidence>
<dbReference type="PROSITE" id="PS52015">
    <property type="entry name" value="TONB_CTD"/>
    <property type="match status" value="1"/>
</dbReference>
<reference evidence="13" key="1">
    <citation type="journal article" date="2019" name="Int. J. Syst. Evol. Microbiol.">
        <title>The Global Catalogue of Microorganisms (GCM) 10K type strain sequencing project: providing services to taxonomists for standard genome sequencing and annotation.</title>
        <authorList>
            <consortium name="The Broad Institute Genomics Platform"/>
            <consortium name="The Broad Institute Genome Sequencing Center for Infectious Disease"/>
            <person name="Wu L."/>
            <person name="Ma J."/>
        </authorList>
    </citation>
    <scope>NUCLEOTIDE SEQUENCE [LARGE SCALE GENOMIC DNA]</scope>
    <source>
        <strain evidence="13">CCUG 56042</strain>
    </source>
</reference>
<evidence type="ECO:0000259" key="11">
    <source>
        <dbReference type="PROSITE" id="PS52015"/>
    </source>
</evidence>
<keyword evidence="8" id="KW-1133">Transmembrane helix</keyword>
<feature type="compositionally biased region" description="Low complexity" evidence="10">
    <location>
        <begin position="112"/>
        <end position="132"/>
    </location>
</feature>
<protein>
    <submittedName>
        <fullName evidence="12">TonB family protein</fullName>
    </submittedName>
</protein>
<accession>A0ABW0JBJ0</accession>
<dbReference type="Proteomes" id="UP001596103">
    <property type="component" value="Unassembled WGS sequence"/>
</dbReference>
<evidence type="ECO:0000256" key="6">
    <source>
        <dbReference type="ARBA" id="ARBA00022692"/>
    </source>
</evidence>
<keyword evidence="7" id="KW-0653">Protein transport</keyword>
<dbReference type="RefSeq" id="WP_377712979.1">
    <property type="nucleotide sequence ID" value="NZ_JBHSMP010000020.1"/>
</dbReference>
<dbReference type="NCBIfam" id="TIGR01352">
    <property type="entry name" value="tonB_Cterm"/>
    <property type="match status" value="1"/>
</dbReference>
<evidence type="ECO:0000256" key="5">
    <source>
        <dbReference type="ARBA" id="ARBA00022519"/>
    </source>
</evidence>
<dbReference type="Pfam" id="PF03544">
    <property type="entry name" value="TonB_C"/>
    <property type="match status" value="1"/>
</dbReference>
<feature type="domain" description="TonB C-terminal" evidence="11">
    <location>
        <begin position="144"/>
        <end position="235"/>
    </location>
</feature>
<keyword evidence="6" id="KW-0812">Transmembrane</keyword>